<organism evidence="1 2">
    <name type="scientific">Didymodactylos carnosus</name>
    <dbReference type="NCBI Taxonomy" id="1234261"/>
    <lineage>
        <taxon>Eukaryota</taxon>
        <taxon>Metazoa</taxon>
        <taxon>Spiralia</taxon>
        <taxon>Gnathifera</taxon>
        <taxon>Rotifera</taxon>
        <taxon>Eurotatoria</taxon>
        <taxon>Bdelloidea</taxon>
        <taxon>Philodinida</taxon>
        <taxon>Philodinidae</taxon>
        <taxon>Didymodactylos</taxon>
    </lineage>
</organism>
<evidence type="ECO:0000313" key="1">
    <source>
        <dbReference type="EMBL" id="CAF4585447.1"/>
    </source>
</evidence>
<protein>
    <submittedName>
        <fullName evidence="1">Uncharacterized protein</fullName>
    </submittedName>
</protein>
<reference evidence="1" key="1">
    <citation type="submission" date="2021-02" db="EMBL/GenBank/DDBJ databases">
        <authorList>
            <person name="Nowell W R."/>
        </authorList>
    </citation>
    <scope>NUCLEOTIDE SEQUENCE</scope>
</reference>
<sequence length="56" mass="6741">MLNEDYDNELVRIQEQLTREQIHGLERCFRQFAGFPHFDELMLLSFKLNLGLNMII</sequence>
<name>A0A8S2YXA7_9BILA</name>
<feature type="non-terminal residue" evidence="1">
    <location>
        <position position="1"/>
    </location>
</feature>
<dbReference type="AlphaFoldDB" id="A0A8S2YXA7"/>
<evidence type="ECO:0000313" key="2">
    <source>
        <dbReference type="Proteomes" id="UP000681722"/>
    </source>
</evidence>
<dbReference type="Proteomes" id="UP000681722">
    <property type="component" value="Unassembled WGS sequence"/>
</dbReference>
<proteinExistence type="predicted"/>
<comment type="caution">
    <text evidence="1">The sequence shown here is derived from an EMBL/GenBank/DDBJ whole genome shotgun (WGS) entry which is preliminary data.</text>
</comment>
<dbReference type="EMBL" id="CAJOBC010123645">
    <property type="protein sequence ID" value="CAF4585447.1"/>
    <property type="molecule type" value="Genomic_DNA"/>
</dbReference>
<gene>
    <name evidence="1" type="ORF">SRO942_LOCUS48297</name>
</gene>
<accession>A0A8S2YXA7</accession>